<dbReference type="Pfam" id="PF01177">
    <property type="entry name" value="Asp_Glu_race"/>
    <property type="match status" value="1"/>
</dbReference>
<reference evidence="1 2" key="1">
    <citation type="submission" date="2016-10" db="EMBL/GenBank/DDBJ databases">
        <authorList>
            <person name="de Groot N.N."/>
        </authorList>
    </citation>
    <scope>NUCLEOTIDE SEQUENCE [LARGE SCALE GENOMIC DNA]</scope>
    <source>
        <strain evidence="1 2">ATCC 51327</strain>
    </source>
</reference>
<evidence type="ECO:0000313" key="1">
    <source>
        <dbReference type="EMBL" id="SFL92575.1"/>
    </source>
</evidence>
<dbReference type="EMBL" id="FOTI01000042">
    <property type="protein sequence ID" value="SFL92575.1"/>
    <property type="molecule type" value="Genomic_DNA"/>
</dbReference>
<dbReference type="OrthoDB" id="978447at2"/>
<evidence type="ECO:0008006" key="3">
    <source>
        <dbReference type="Google" id="ProtNLM"/>
    </source>
</evidence>
<sequence>MAKIALIHTTPVTVQSLQNLIKTQRTDLEIINLVDDSILPELINNNNQLDLVADRVNYYIKVAFSQKADLIMSACSSIGEIFEQAAANYPIPILRIDQAMADQAVKSASKIAVAATLATTLKPSQKLLNKAASKQGKKIELETALFTQAYQKLTAGDRQAHDQILAAGLQKLLKRNDLVVLAQASMARAVNLLPTEVKNKFLTSPESGIDLALSYL</sequence>
<dbReference type="AlphaFoldDB" id="A0A1I4LNN4"/>
<dbReference type="RefSeq" id="WP_089862398.1">
    <property type="nucleotide sequence ID" value="NZ_FOTI01000042.1"/>
</dbReference>
<name>A0A1I4LNN4_9FIRM</name>
<dbReference type="Proteomes" id="UP000199006">
    <property type="component" value="Unassembled WGS sequence"/>
</dbReference>
<dbReference type="InterPro" id="IPR001920">
    <property type="entry name" value="Asp/Glu_race"/>
</dbReference>
<protein>
    <recommendedName>
        <fullName evidence="3">Asp/Glu/Hydantoin racemase</fullName>
    </recommendedName>
</protein>
<dbReference type="STRING" id="29563.SAMN02983006_02372"/>
<dbReference type="Gene3D" id="3.40.50.1860">
    <property type="match status" value="1"/>
</dbReference>
<proteinExistence type="predicted"/>
<evidence type="ECO:0000313" key="2">
    <source>
        <dbReference type="Proteomes" id="UP000199006"/>
    </source>
</evidence>
<organism evidence="1 2">
    <name type="scientific">Halanaerobium salsuginis</name>
    <dbReference type="NCBI Taxonomy" id="29563"/>
    <lineage>
        <taxon>Bacteria</taxon>
        <taxon>Bacillati</taxon>
        <taxon>Bacillota</taxon>
        <taxon>Clostridia</taxon>
        <taxon>Halanaerobiales</taxon>
        <taxon>Halanaerobiaceae</taxon>
        <taxon>Halanaerobium</taxon>
    </lineage>
</organism>
<accession>A0A1I4LNN4</accession>
<keyword evidence="2" id="KW-1185">Reference proteome</keyword>
<dbReference type="GO" id="GO:0047661">
    <property type="term" value="F:amino-acid racemase activity"/>
    <property type="evidence" value="ECO:0007669"/>
    <property type="project" value="InterPro"/>
</dbReference>
<gene>
    <name evidence="1" type="ORF">SAMN02983006_02372</name>
</gene>
<dbReference type="InterPro" id="IPR015942">
    <property type="entry name" value="Asp/Glu/hydantoin_racemase"/>
</dbReference>